<dbReference type="InterPro" id="IPR036465">
    <property type="entry name" value="vWFA_dom_sf"/>
</dbReference>
<dbReference type="Gene3D" id="3.40.50.410">
    <property type="entry name" value="von Willebrand factor, type A domain"/>
    <property type="match status" value="1"/>
</dbReference>
<sequence>MNSIDDAVMQAVQRLEIRARHRVEALFGGAYRSAFKGRGLEFAEVRPYQRGDDVRAIDWNVSARMDDTYVKVFEEEREQTVIVAVDVSASQAFGTGAATKRIVATEAAALVAFSALHHQDAVGLLLFTDRIEVQRPPRNTRRHVLHSLRTLLGHTPQSRGTDLRVPLRYLLARMRRPATVLLVSDFMDDGYASLLRAVGRRHDLVGMHVHDPGEAELPRGGLIPLTDAETGTTRLVDARDAATRRAVAQAAQERHARIANTLRQAQAGYLPLSTAGDTAEALISFFQRRIHARS</sequence>
<dbReference type="SUPFAM" id="SSF53300">
    <property type="entry name" value="vWA-like"/>
    <property type="match status" value="1"/>
</dbReference>
<evidence type="ECO:0000313" key="2">
    <source>
        <dbReference type="EMBL" id="PEN08466.1"/>
    </source>
</evidence>
<proteinExistence type="predicted"/>
<organism evidence="2 3">
    <name type="scientific">Longimonas halophila</name>
    <dbReference type="NCBI Taxonomy" id="1469170"/>
    <lineage>
        <taxon>Bacteria</taxon>
        <taxon>Pseudomonadati</taxon>
        <taxon>Rhodothermota</taxon>
        <taxon>Rhodothermia</taxon>
        <taxon>Rhodothermales</taxon>
        <taxon>Salisaetaceae</taxon>
        <taxon>Longimonas</taxon>
    </lineage>
</organism>
<gene>
    <name evidence="2" type="ORF">CRI93_04970</name>
</gene>
<dbReference type="PANTHER" id="PTHR33608:SF6">
    <property type="entry name" value="BLL2464 PROTEIN"/>
    <property type="match status" value="1"/>
</dbReference>
<protein>
    <submittedName>
        <fullName evidence="2">DUF58 domain-containing protein</fullName>
    </submittedName>
</protein>
<dbReference type="InterPro" id="IPR002881">
    <property type="entry name" value="DUF58"/>
</dbReference>
<evidence type="ECO:0000313" key="3">
    <source>
        <dbReference type="Proteomes" id="UP000221024"/>
    </source>
</evidence>
<dbReference type="Proteomes" id="UP000221024">
    <property type="component" value="Unassembled WGS sequence"/>
</dbReference>
<feature type="domain" description="DUF58" evidence="1">
    <location>
        <begin position="44"/>
        <end position="255"/>
    </location>
</feature>
<dbReference type="EMBL" id="PDEP01000003">
    <property type="protein sequence ID" value="PEN08466.1"/>
    <property type="molecule type" value="Genomic_DNA"/>
</dbReference>
<keyword evidence="3" id="KW-1185">Reference proteome</keyword>
<name>A0A2H3NNJ8_9BACT</name>
<dbReference type="OrthoDB" id="9776116at2"/>
<dbReference type="Pfam" id="PF01882">
    <property type="entry name" value="DUF58"/>
    <property type="match status" value="1"/>
</dbReference>
<reference evidence="2 3" key="1">
    <citation type="submission" date="2017-10" db="EMBL/GenBank/DDBJ databases">
        <title>Draft genome of Longimonas halophila.</title>
        <authorList>
            <person name="Goh K.M."/>
            <person name="Shamsir M.S."/>
            <person name="Lim S.W."/>
        </authorList>
    </citation>
    <scope>NUCLEOTIDE SEQUENCE [LARGE SCALE GENOMIC DNA]</scope>
    <source>
        <strain evidence="2 3">KCTC 42399</strain>
    </source>
</reference>
<dbReference type="RefSeq" id="WP_098061508.1">
    <property type="nucleotide sequence ID" value="NZ_PDEP01000003.1"/>
</dbReference>
<accession>A0A2H3NNJ8</accession>
<dbReference type="AlphaFoldDB" id="A0A2H3NNJ8"/>
<dbReference type="PANTHER" id="PTHR33608">
    <property type="entry name" value="BLL2464 PROTEIN"/>
    <property type="match status" value="1"/>
</dbReference>
<comment type="caution">
    <text evidence="2">The sequence shown here is derived from an EMBL/GenBank/DDBJ whole genome shotgun (WGS) entry which is preliminary data.</text>
</comment>
<evidence type="ECO:0000259" key="1">
    <source>
        <dbReference type="Pfam" id="PF01882"/>
    </source>
</evidence>